<name>A0A286U8E8_9AGAM</name>
<evidence type="ECO:0000313" key="2">
    <source>
        <dbReference type="Proteomes" id="UP000217199"/>
    </source>
</evidence>
<dbReference type="InParanoid" id="A0A286U8E8"/>
<dbReference type="Proteomes" id="UP000217199">
    <property type="component" value="Unassembled WGS sequence"/>
</dbReference>
<organism evidence="1 2">
    <name type="scientific">Pyrrhoderma noxium</name>
    <dbReference type="NCBI Taxonomy" id="2282107"/>
    <lineage>
        <taxon>Eukaryota</taxon>
        <taxon>Fungi</taxon>
        <taxon>Dikarya</taxon>
        <taxon>Basidiomycota</taxon>
        <taxon>Agaricomycotina</taxon>
        <taxon>Agaricomycetes</taxon>
        <taxon>Hymenochaetales</taxon>
        <taxon>Hymenochaetaceae</taxon>
        <taxon>Pyrrhoderma</taxon>
    </lineage>
</organism>
<reference evidence="1 2" key="1">
    <citation type="journal article" date="2017" name="Mol. Ecol.">
        <title>Comparative and population genomic landscape of Phellinus noxius: A hypervariable fungus causing root rot in trees.</title>
        <authorList>
            <person name="Chung C.L."/>
            <person name="Lee T.J."/>
            <person name="Akiba M."/>
            <person name="Lee H.H."/>
            <person name="Kuo T.H."/>
            <person name="Liu D."/>
            <person name="Ke H.M."/>
            <person name="Yokoi T."/>
            <person name="Roa M.B."/>
            <person name="Lu M.J."/>
            <person name="Chang Y.Y."/>
            <person name="Ann P.J."/>
            <person name="Tsai J.N."/>
            <person name="Chen C.Y."/>
            <person name="Tzean S.S."/>
            <person name="Ota Y."/>
            <person name="Hattori T."/>
            <person name="Sahashi N."/>
            <person name="Liou R.F."/>
            <person name="Kikuchi T."/>
            <person name="Tsai I.J."/>
        </authorList>
    </citation>
    <scope>NUCLEOTIDE SEQUENCE [LARGE SCALE GENOMIC DNA]</scope>
    <source>
        <strain evidence="1 2">FFPRI411160</strain>
    </source>
</reference>
<accession>A0A286U8E8</accession>
<dbReference type="InterPro" id="IPR032675">
    <property type="entry name" value="LRR_dom_sf"/>
</dbReference>
<comment type="caution">
    <text evidence="1">The sequence shown here is derived from an EMBL/GenBank/DDBJ whole genome shotgun (WGS) entry which is preliminary data.</text>
</comment>
<sequence length="426" mass="48513">MSDKRVPTVSDRELLKLYISRSGDVLPLSFVIDYRVLENIEDPKCMKEGQKTMQQIMETLKKVQNRWQVLAVCSPFTDSLYDYIDCLRRGAPSLEYLSLSSSEGLTNQRQIKQKSNENTTIDLRLCPQLSAVSLFNPRHWVTLNPLQSSDPLKNLTSLELEHTRSQPDAFDWLLSCPYLEYLTIRFYAACPFALPFAPILTLQQLTHFALRCYSGQDDTDPEEIQMVDSDPVVFLSLLKLPALRNFSLYMNGQVEVGPREPWSHVRELLQRSDRPQLTSLELLGTPMYASDLVEVLQITPSLKVLCVDGGLTTEGFCQLLSHIPDQALLCPSLESLRLYGYYREFEPLVKMVTSRSHRSSRVAENSEEVSSADIDDLVSTLKTLTLVYRKDAERVNIEENSGLSSLRSNGTNINQSRMSPLLWYNP</sequence>
<evidence type="ECO:0008006" key="3">
    <source>
        <dbReference type="Google" id="ProtNLM"/>
    </source>
</evidence>
<dbReference type="OrthoDB" id="2269034at2759"/>
<keyword evidence="2" id="KW-1185">Reference proteome</keyword>
<protein>
    <recommendedName>
        <fullName evidence="3">F-box domain-containing protein</fullName>
    </recommendedName>
</protein>
<dbReference type="SUPFAM" id="SSF52047">
    <property type="entry name" value="RNI-like"/>
    <property type="match status" value="1"/>
</dbReference>
<evidence type="ECO:0000313" key="1">
    <source>
        <dbReference type="EMBL" id="PAV15842.1"/>
    </source>
</evidence>
<gene>
    <name evidence="1" type="ORF">PNOK_0870000</name>
</gene>
<dbReference type="AlphaFoldDB" id="A0A286U8E8"/>
<dbReference type="EMBL" id="NBII01000009">
    <property type="protein sequence ID" value="PAV15842.1"/>
    <property type="molecule type" value="Genomic_DNA"/>
</dbReference>
<dbReference type="Gene3D" id="3.80.10.10">
    <property type="entry name" value="Ribonuclease Inhibitor"/>
    <property type="match status" value="1"/>
</dbReference>
<proteinExistence type="predicted"/>